<organism evidence="18 19">
    <name type="scientific">Brytella acorum</name>
    <dbReference type="NCBI Taxonomy" id="2959299"/>
    <lineage>
        <taxon>Bacteria</taxon>
        <taxon>Pseudomonadati</taxon>
        <taxon>Pseudomonadota</taxon>
        <taxon>Alphaproteobacteria</taxon>
        <taxon>Acetobacterales</taxon>
        <taxon>Acetobacteraceae</taxon>
        <taxon>Brytella</taxon>
    </lineage>
</organism>
<dbReference type="FunFam" id="1.10.1370.40:FF:000001">
    <property type="entry name" value="Dipeptidyl carboxypeptidase II"/>
    <property type="match status" value="1"/>
</dbReference>
<feature type="domain" description="Peptidase M3A/M3B catalytic" evidence="17">
    <location>
        <begin position="255"/>
        <end position="702"/>
    </location>
</feature>
<dbReference type="Gene3D" id="1.10.1370.10">
    <property type="entry name" value="Neurolysin, domain 3"/>
    <property type="match status" value="1"/>
</dbReference>
<comment type="cofactor">
    <cofactor evidence="15">
        <name>Zn(2+)</name>
        <dbReference type="ChEBI" id="CHEBI:29105"/>
    </cofactor>
    <text evidence="15">Binds 1 zinc ion.</text>
</comment>
<evidence type="ECO:0000313" key="18">
    <source>
        <dbReference type="EMBL" id="CAI9119235.1"/>
    </source>
</evidence>
<dbReference type="GO" id="GO:0005829">
    <property type="term" value="C:cytosol"/>
    <property type="evidence" value="ECO:0007669"/>
    <property type="project" value="TreeGrafter"/>
</dbReference>
<dbReference type="Gene3D" id="1.10.1370.40">
    <property type="match status" value="1"/>
</dbReference>
<evidence type="ECO:0000256" key="6">
    <source>
        <dbReference type="ARBA" id="ARBA00022723"/>
    </source>
</evidence>
<evidence type="ECO:0000256" key="15">
    <source>
        <dbReference type="RuleBase" id="RU003435"/>
    </source>
</evidence>
<reference evidence="18" key="1">
    <citation type="submission" date="2023-03" db="EMBL/GenBank/DDBJ databases">
        <authorList>
            <person name="Cleenwerck I."/>
        </authorList>
    </citation>
    <scope>NUCLEOTIDE SEQUENCE</scope>
    <source>
        <strain evidence="18">LMG 32879</strain>
    </source>
</reference>
<evidence type="ECO:0000256" key="12">
    <source>
        <dbReference type="ARBA" id="ARBA00066668"/>
    </source>
</evidence>
<evidence type="ECO:0000256" key="8">
    <source>
        <dbReference type="ARBA" id="ARBA00022833"/>
    </source>
</evidence>
<evidence type="ECO:0000256" key="13">
    <source>
        <dbReference type="ARBA" id="ARBA00070755"/>
    </source>
</evidence>
<comment type="similarity">
    <text evidence="2 15">Belongs to the peptidase M3 family.</text>
</comment>
<evidence type="ECO:0000256" key="10">
    <source>
        <dbReference type="ARBA" id="ARBA00052506"/>
    </source>
</evidence>
<dbReference type="PANTHER" id="PTHR43660">
    <property type="entry name" value="DIPEPTIDYL CARBOXYPEPTIDASE"/>
    <property type="match status" value="1"/>
</dbReference>
<protein>
    <recommendedName>
        <fullName evidence="13">Dipeptidyl carboxypeptidase</fullName>
        <ecNumber evidence="12">3.4.15.5</ecNumber>
    </recommendedName>
    <alternativeName>
        <fullName evidence="14">Peptidyl-dipeptidase Dcp</fullName>
    </alternativeName>
</protein>
<dbReference type="Pfam" id="PF01432">
    <property type="entry name" value="Peptidase_M3"/>
    <property type="match status" value="1"/>
</dbReference>
<dbReference type="FunFam" id="3.40.390.10:FF:000009">
    <property type="entry name" value="Oligopeptidase A"/>
    <property type="match status" value="1"/>
</dbReference>
<comment type="subcellular location">
    <subcellularLocation>
        <location evidence="1">Cytoplasm</location>
    </subcellularLocation>
</comment>
<keyword evidence="9 15" id="KW-0482">Metalloprotease</keyword>
<comment type="function">
    <text evidence="11">Removes dipeptides from the C-termini of N-blocked tripeptides, tetrapeptides and larger peptides.</text>
</comment>
<dbReference type="InterPro" id="IPR024077">
    <property type="entry name" value="Neurolysin/TOP_dom2"/>
</dbReference>
<dbReference type="EMBL" id="CATKSH010000001">
    <property type="protein sequence ID" value="CAI9119235.1"/>
    <property type="molecule type" value="Genomic_DNA"/>
</dbReference>
<comment type="caution">
    <text evidence="18">The sequence shown here is derived from an EMBL/GenBank/DDBJ whole genome shotgun (WGS) entry which is preliminary data.</text>
</comment>
<evidence type="ECO:0000256" key="9">
    <source>
        <dbReference type="ARBA" id="ARBA00023049"/>
    </source>
</evidence>
<dbReference type="GO" id="GO:0004222">
    <property type="term" value="F:metalloendopeptidase activity"/>
    <property type="evidence" value="ECO:0007669"/>
    <property type="project" value="InterPro"/>
</dbReference>
<evidence type="ECO:0000256" key="16">
    <source>
        <dbReference type="SAM" id="SignalP"/>
    </source>
</evidence>
<keyword evidence="7 15" id="KW-0378">Hydrolase</keyword>
<dbReference type="Proteomes" id="UP001176960">
    <property type="component" value="Unassembled WGS sequence"/>
</dbReference>
<keyword evidence="6 15" id="KW-0479">Metal-binding</keyword>
<dbReference type="CDD" id="cd06456">
    <property type="entry name" value="M3A_DCP"/>
    <property type="match status" value="1"/>
</dbReference>
<evidence type="ECO:0000256" key="3">
    <source>
        <dbReference type="ARBA" id="ARBA00022490"/>
    </source>
</evidence>
<dbReference type="PANTHER" id="PTHR43660:SF1">
    <property type="entry name" value="DIPEPTIDYL CARBOXYPEPTIDASE"/>
    <property type="match status" value="1"/>
</dbReference>
<dbReference type="SUPFAM" id="SSF55486">
    <property type="entry name" value="Metalloproteases ('zincins'), catalytic domain"/>
    <property type="match status" value="1"/>
</dbReference>
<gene>
    <name evidence="18" type="ORF">LMG32879_000048</name>
</gene>
<dbReference type="Gene3D" id="3.40.390.10">
    <property type="entry name" value="Collagenase (Catalytic Domain)"/>
    <property type="match status" value="1"/>
</dbReference>
<evidence type="ECO:0000256" key="1">
    <source>
        <dbReference type="ARBA" id="ARBA00004496"/>
    </source>
</evidence>
<keyword evidence="4" id="KW-0121">Carboxypeptidase</keyword>
<evidence type="ECO:0000256" key="14">
    <source>
        <dbReference type="ARBA" id="ARBA00075608"/>
    </source>
</evidence>
<dbReference type="AlphaFoldDB" id="A0AA35Y020"/>
<evidence type="ECO:0000313" key="19">
    <source>
        <dbReference type="Proteomes" id="UP001176960"/>
    </source>
</evidence>
<evidence type="ECO:0000256" key="4">
    <source>
        <dbReference type="ARBA" id="ARBA00022645"/>
    </source>
</evidence>
<sequence>MVYRFRAHAACALSVISLMAVNARAAGTNPLFSASTLPFQAPRFDQIRDSDYAPAFEKGMADHLREIQAIADSRAAPDFENTIIAMERSGRLLDRVGETFFAVYQANGDDALNGVQSSEAPRLSQHWDSVYLNARLFQRVKTLYDRRATLSLNDEQAMLLEVYYQQFVHAGALLSAPDKRRLEALNTRISTLETLYAQKLVASARDAALVVDSAQALAGLDAGEVASASKAAEARKLTGKWVVPLQNTTQQPALSSLNRRETRQTLFQQSWTRAEKGDANDTRAIISELAQLRAQKAALFGYPDFASYTLYDQMARTPQAVETFMRKLVPATAAAQKREAAVLQTAMRKDGKDLTLRPWDWAYYSEQVRREKYDLNQDEVKPYFELDTVLRDGVFYAANQLYGITFRQRSDIPVYNPDVMVFEVTDKDGSPLGLMYFDYFKRDNKFGGAWMTNMVGQSSLLGTRPVICNVANFTKAAPGQPQLITSSDVTTMFHEFGHALHGLFASQTYPMLSGTSVARDFVEFPSQFNENWATDPKVLAHYARHYKTGAAMPEALAAKIRKSAHFNQGFALGEVVAAAQLDMKWHALPGTAPRQDVDAFEARALAETGLDVTDVPPRYRSSYFLHIWGNGYAAGYYAYLWTEMLDQDAFSWFQQHGGLTRANGQRFRDMILSRGHTMDYGPMFRAFYGKDPDIGPMLAHRGLGEVAP</sequence>
<dbReference type="GO" id="GO:0046872">
    <property type="term" value="F:metal ion binding"/>
    <property type="evidence" value="ECO:0007669"/>
    <property type="project" value="UniProtKB-UniRule"/>
</dbReference>
<evidence type="ECO:0000256" key="2">
    <source>
        <dbReference type="ARBA" id="ARBA00006040"/>
    </source>
</evidence>
<dbReference type="EC" id="3.4.15.5" evidence="12"/>
<dbReference type="InterPro" id="IPR001567">
    <property type="entry name" value="Pept_M3A_M3B_dom"/>
</dbReference>
<accession>A0AA35Y020</accession>
<keyword evidence="5 15" id="KW-0645">Protease</keyword>
<evidence type="ECO:0000256" key="11">
    <source>
        <dbReference type="ARBA" id="ARBA00054529"/>
    </source>
</evidence>
<dbReference type="GO" id="GO:0006508">
    <property type="term" value="P:proteolysis"/>
    <property type="evidence" value="ECO:0007669"/>
    <property type="project" value="UniProtKB-KW"/>
</dbReference>
<feature type="chain" id="PRO_5041210917" description="Dipeptidyl carboxypeptidase" evidence="16">
    <location>
        <begin position="26"/>
        <end position="708"/>
    </location>
</feature>
<keyword evidence="8 15" id="KW-0862">Zinc</keyword>
<comment type="catalytic activity">
    <reaction evidence="10">
        <text>Hydrolysis of unblocked, C-terminal dipeptides from oligopeptides, with broad specificity. Does not hydrolyze bonds in which P1' is Pro, or both P1 and P1' are Gly.</text>
        <dbReference type="EC" id="3.4.15.5"/>
    </reaction>
</comment>
<keyword evidence="19" id="KW-1185">Reference proteome</keyword>
<dbReference type="GO" id="GO:0008241">
    <property type="term" value="F:peptidyl-dipeptidase activity"/>
    <property type="evidence" value="ECO:0007669"/>
    <property type="project" value="UniProtKB-EC"/>
</dbReference>
<dbReference type="InterPro" id="IPR045090">
    <property type="entry name" value="Pept_M3A_M3B"/>
</dbReference>
<dbReference type="GO" id="GO:0004180">
    <property type="term" value="F:carboxypeptidase activity"/>
    <property type="evidence" value="ECO:0007669"/>
    <property type="project" value="UniProtKB-KW"/>
</dbReference>
<proteinExistence type="inferred from homology"/>
<dbReference type="RefSeq" id="WP_289842442.1">
    <property type="nucleotide sequence ID" value="NZ_CATKSH010000001.1"/>
</dbReference>
<name>A0AA35Y020_9PROT</name>
<evidence type="ECO:0000259" key="17">
    <source>
        <dbReference type="Pfam" id="PF01432"/>
    </source>
</evidence>
<keyword evidence="16" id="KW-0732">Signal</keyword>
<feature type="signal peptide" evidence="16">
    <location>
        <begin position="1"/>
        <end position="25"/>
    </location>
</feature>
<evidence type="ECO:0000256" key="7">
    <source>
        <dbReference type="ARBA" id="ARBA00022801"/>
    </source>
</evidence>
<dbReference type="InterPro" id="IPR034005">
    <property type="entry name" value="M3A_DCP"/>
</dbReference>
<dbReference type="InterPro" id="IPR024079">
    <property type="entry name" value="MetalloPept_cat_dom_sf"/>
</dbReference>
<evidence type="ECO:0000256" key="5">
    <source>
        <dbReference type="ARBA" id="ARBA00022670"/>
    </source>
</evidence>
<keyword evidence="3" id="KW-0963">Cytoplasm</keyword>